<name>A0A8H6CAJ7_9LECA</name>
<keyword evidence="4" id="KW-1185">Reference proteome</keyword>
<proteinExistence type="predicted"/>
<reference evidence="3 4" key="1">
    <citation type="journal article" date="2020" name="Genomics">
        <title>Complete, high-quality genomes from long-read metagenomic sequencing of two wolf lichen thalli reveals enigmatic genome architecture.</title>
        <authorList>
            <person name="McKenzie S.K."/>
            <person name="Walston R.F."/>
            <person name="Allen J.L."/>
        </authorList>
    </citation>
    <scope>NUCLEOTIDE SEQUENCE [LARGE SCALE GENOMIC DNA]</scope>
    <source>
        <strain evidence="3">WasteWater1</strain>
    </source>
</reference>
<feature type="region of interest" description="Disordered" evidence="1">
    <location>
        <begin position="142"/>
        <end position="211"/>
    </location>
</feature>
<feature type="compositionally biased region" description="Pro residues" evidence="1">
    <location>
        <begin position="73"/>
        <end position="83"/>
    </location>
</feature>
<dbReference type="Proteomes" id="UP000593566">
    <property type="component" value="Unassembled WGS sequence"/>
</dbReference>
<dbReference type="EMBL" id="JACCJB010000019">
    <property type="protein sequence ID" value="KAF6219626.1"/>
    <property type="molecule type" value="Genomic_DNA"/>
</dbReference>
<feature type="region of interest" description="Disordered" evidence="1">
    <location>
        <begin position="63"/>
        <end position="111"/>
    </location>
</feature>
<dbReference type="PANTHER" id="PTHR12963">
    <property type="entry name" value="THYROID RECEPTOR INTERACTING PROTEIN RELATED"/>
    <property type="match status" value="1"/>
</dbReference>
<dbReference type="GO" id="GO:0180022">
    <property type="term" value="C:RQC-trigger complex"/>
    <property type="evidence" value="ECO:0007669"/>
    <property type="project" value="InterPro"/>
</dbReference>
<dbReference type="PANTHER" id="PTHR12963:SF4">
    <property type="entry name" value="ACTIVATING SIGNAL COINTEGRATOR 1"/>
    <property type="match status" value="1"/>
</dbReference>
<feature type="region of interest" description="Disordered" evidence="1">
    <location>
        <begin position="303"/>
        <end position="337"/>
    </location>
</feature>
<dbReference type="GO" id="GO:0008270">
    <property type="term" value="F:zinc ion binding"/>
    <property type="evidence" value="ECO:0007669"/>
    <property type="project" value="InterPro"/>
</dbReference>
<dbReference type="InterPro" id="IPR009349">
    <property type="entry name" value="TRIP4/RQT4_C2HC5_Znf"/>
</dbReference>
<dbReference type="GO" id="GO:0072344">
    <property type="term" value="P:rescue of stalled ribosome"/>
    <property type="evidence" value="ECO:0007669"/>
    <property type="project" value="InterPro"/>
</dbReference>
<feature type="compositionally biased region" description="Low complexity" evidence="1">
    <location>
        <begin position="181"/>
        <end position="192"/>
    </location>
</feature>
<comment type="caution">
    <text evidence="3">The sequence shown here is derived from an EMBL/GenBank/DDBJ whole genome shotgun (WGS) entry which is preliminary data.</text>
</comment>
<evidence type="ECO:0000313" key="4">
    <source>
        <dbReference type="Proteomes" id="UP000593566"/>
    </source>
</evidence>
<feature type="compositionally biased region" description="Polar residues" evidence="1">
    <location>
        <begin position="314"/>
        <end position="323"/>
    </location>
</feature>
<feature type="compositionally biased region" description="Low complexity" evidence="1">
    <location>
        <begin position="152"/>
        <end position="162"/>
    </location>
</feature>
<evidence type="ECO:0000313" key="3">
    <source>
        <dbReference type="EMBL" id="KAF6219626.1"/>
    </source>
</evidence>
<accession>A0A8H6CAJ7</accession>
<feature type="compositionally biased region" description="Basic and acidic residues" evidence="1">
    <location>
        <begin position="526"/>
        <end position="539"/>
    </location>
</feature>
<organism evidence="3 4">
    <name type="scientific">Letharia lupina</name>
    <dbReference type="NCBI Taxonomy" id="560253"/>
    <lineage>
        <taxon>Eukaryota</taxon>
        <taxon>Fungi</taxon>
        <taxon>Dikarya</taxon>
        <taxon>Ascomycota</taxon>
        <taxon>Pezizomycotina</taxon>
        <taxon>Lecanoromycetes</taxon>
        <taxon>OSLEUM clade</taxon>
        <taxon>Lecanoromycetidae</taxon>
        <taxon>Lecanorales</taxon>
        <taxon>Lecanorineae</taxon>
        <taxon>Parmeliaceae</taxon>
        <taxon>Letharia</taxon>
    </lineage>
</organism>
<dbReference type="GeneID" id="59332504"/>
<dbReference type="AlphaFoldDB" id="A0A8H6CAJ7"/>
<protein>
    <recommendedName>
        <fullName evidence="2">TRIP4/RQT4 C2HC5-type zinc finger domain-containing protein</fullName>
    </recommendedName>
</protein>
<gene>
    <name evidence="3" type="ORF">HO133_004095</name>
</gene>
<dbReference type="Pfam" id="PF06221">
    <property type="entry name" value="zf-C2HC5"/>
    <property type="match status" value="1"/>
</dbReference>
<evidence type="ECO:0000259" key="2">
    <source>
        <dbReference type="Pfam" id="PF06221"/>
    </source>
</evidence>
<evidence type="ECO:0000256" key="1">
    <source>
        <dbReference type="SAM" id="MobiDB-lite"/>
    </source>
</evidence>
<dbReference type="InterPro" id="IPR039128">
    <property type="entry name" value="TRIP4-like"/>
</dbReference>
<dbReference type="GO" id="GO:0045893">
    <property type="term" value="P:positive regulation of DNA-templated transcription"/>
    <property type="evidence" value="ECO:0007669"/>
    <property type="project" value="TreeGrafter"/>
</dbReference>
<feature type="domain" description="TRIP4/RQT4 C2HC5-type zinc finger" evidence="2">
    <location>
        <begin position="239"/>
        <end position="290"/>
    </location>
</feature>
<dbReference type="RefSeq" id="XP_037149061.1">
    <property type="nucleotide sequence ID" value="XM_037295014.1"/>
</dbReference>
<sequence>MAHSTWATTQLSHLLPLDQDSLKQVIDYTSALPKDAAADHLKNFLGDSPKALEFISSFNARRDAPNTATPALDPAPAPAPVPPEGARKPRKKKAPLNKLPPPRQPEDYGNTLGAYQKKDEEDYMGGSKRPRPEPALAKTLALSDQPDARQLPKVASATSTPAAKPPPSATGHLISDLPNIRSGSRTSSRTSSPAPKTKINVAGGNSMHGASTTLQDLDSAIRTLELQTNPSLSADPSSRRCTCLATRHPLLVAAPNCLNCGKIVCVKEGIGPCTFCGHPLLSSQEISAMIDSLRQERGQEKMNLNNASHRRPNLASTPRPFTNASSGAASPSSSTADNTLDLAKQHRDKLLAYQAENARRTHIIDEAADFETPTSGLSMWSSPVERAAQLKRQQKVLREQEWNAKPEYEKRRVVLSVDLVGGKVVKRMGEVERPRASGGDEVGDEVVADQGEAHVGGGGDGGGAFSRNPLLGSLIRPVWKGKDKETDMEEENKENQPRKSAWRRVQDDNDDNEAWILDGGVYGGQDDERRLGDEEHAQG</sequence>
<dbReference type="GO" id="GO:0005634">
    <property type="term" value="C:nucleus"/>
    <property type="evidence" value="ECO:0007669"/>
    <property type="project" value="InterPro"/>
</dbReference>
<feature type="compositionally biased region" description="Low complexity" evidence="1">
    <location>
        <begin position="324"/>
        <end position="336"/>
    </location>
</feature>
<feature type="region of interest" description="Disordered" evidence="1">
    <location>
        <begin position="476"/>
        <end position="539"/>
    </location>
</feature>